<proteinExistence type="predicted"/>
<gene>
    <name evidence="1" type="ORF">L798_15492</name>
</gene>
<keyword evidence="2" id="KW-1185">Reference proteome</keyword>
<protein>
    <submittedName>
        <fullName evidence="1">Uncharacterized protein</fullName>
    </submittedName>
</protein>
<dbReference type="AlphaFoldDB" id="A0A067QMM6"/>
<evidence type="ECO:0000313" key="1">
    <source>
        <dbReference type="EMBL" id="KDR10502.1"/>
    </source>
</evidence>
<accession>A0A067QMM6</accession>
<evidence type="ECO:0000313" key="2">
    <source>
        <dbReference type="Proteomes" id="UP000027135"/>
    </source>
</evidence>
<sequence length="100" mass="11119">MSSQGLTPHFAFGARSLSKITFKDSVSMTTNRQSTPLEKRIFVYSATHTRTHSVAKLKFCDRKLAVDIVTTSTRKSTALVPRASQVVTHKDASLSQPFYL</sequence>
<name>A0A067QMM6_ZOONE</name>
<dbReference type="EMBL" id="KK853156">
    <property type="protein sequence ID" value="KDR10502.1"/>
    <property type="molecule type" value="Genomic_DNA"/>
</dbReference>
<organism evidence="1 2">
    <name type="scientific">Zootermopsis nevadensis</name>
    <name type="common">Dampwood termite</name>
    <dbReference type="NCBI Taxonomy" id="136037"/>
    <lineage>
        <taxon>Eukaryota</taxon>
        <taxon>Metazoa</taxon>
        <taxon>Ecdysozoa</taxon>
        <taxon>Arthropoda</taxon>
        <taxon>Hexapoda</taxon>
        <taxon>Insecta</taxon>
        <taxon>Pterygota</taxon>
        <taxon>Neoptera</taxon>
        <taxon>Polyneoptera</taxon>
        <taxon>Dictyoptera</taxon>
        <taxon>Blattodea</taxon>
        <taxon>Blattoidea</taxon>
        <taxon>Termitoidae</taxon>
        <taxon>Termopsidae</taxon>
        <taxon>Zootermopsis</taxon>
    </lineage>
</organism>
<reference evidence="1 2" key="1">
    <citation type="journal article" date="2014" name="Nat. Commun.">
        <title>Molecular traces of alternative social organization in a termite genome.</title>
        <authorList>
            <person name="Terrapon N."/>
            <person name="Li C."/>
            <person name="Robertson H.M."/>
            <person name="Ji L."/>
            <person name="Meng X."/>
            <person name="Booth W."/>
            <person name="Chen Z."/>
            <person name="Childers C.P."/>
            <person name="Glastad K.M."/>
            <person name="Gokhale K."/>
            <person name="Gowin J."/>
            <person name="Gronenberg W."/>
            <person name="Hermansen R.A."/>
            <person name="Hu H."/>
            <person name="Hunt B.G."/>
            <person name="Huylmans A.K."/>
            <person name="Khalil S.M."/>
            <person name="Mitchell R.D."/>
            <person name="Munoz-Torres M.C."/>
            <person name="Mustard J.A."/>
            <person name="Pan H."/>
            <person name="Reese J.T."/>
            <person name="Scharf M.E."/>
            <person name="Sun F."/>
            <person name="Vogel H."/>
            <person name="Xiao J."/>
            <person name="Yang W."/>
            <person name="Yang Z."/>
            <person name="Yang Z."/>
            <person name="Zhou J."/>
            <person name="Zhu J."/>
            <person name="Brent C.S."/>
            <person name="Elsik C.G."/>
            <person name="Goodisman M.A."/>
            <person name="Liberles D.A."/>
            <person name="Roe R.M."/>
            <person name="Vargo E.L."/>
            <person name="Vilcinskas A."/>
            <person name="Wang J."/>
            <person name="Bornberg-Bauer E."/>
            <person name="Korb J."/>
            <person name="Zhang G."/>
            <person name="Liebig J."/>
        </authorList>
    </citation>
    <scope>NUCLEOTIDE SEQUENCE [LARGE SCALE GENOMIC DNA]</scope>
    <source>
        <tissue evidence="1">Whole organism</tissue>
    </source>
</reference>
<dbReference type="Proteomes" id="UP000027135">
    <property type="component" value="Unassembled WGS sequence"/>
</dbReference>
<dbReference type="InParanoid" id="A0A067QMM6"/>